<name>A0A841RIW2_9SPIO</name>
<evidence type="ECO:0000259" key="3">
    <source>
        <dbReference type="PROSITE" id="PS50991"/>
    </source>
</evidence>
<dbReference type="GO" id="GO:0005737">
    <property type="term" value="C:cytoplasm"/>
    <property type="evidence" value="ECO:0007669"/>
    <property type="project" value="TreeGrafter"/>
</dbReference>
<evidence type="ECO:0000256" key="1">
    <source>
        <dbReference type="ARBA" id="ARBA00023267"/>
    </source>
</evidence>
<organism evidence="4 5">
    <name type="scientific">Spirochaeta isovalerica</name>
    <dbReference type="NCBI Taxonomy" id="150"/>
    <lineage>
        <taxon>Bacteria</taxon>
        <taxon>Pseudomonadati</taxon>
        <taxon>Spirochaetota</taxon>
        <taxon>Spirochaetia</taxon>
        <taxon>Spirochaetales</taxon>
        <taxon>Spirochaetaceae</taxon>
        <taxon>Spirochaeta</taxon>
    </lineage>
</organism>
<dbReference type="EC" id="6.4.1.1" evidence="4"/>
<dbReference type="RefSeq" id="WP_184748696.1">
    <property type="nucleotide sequence ID" value="NZ_JACHGJ010000012.1"/>
</dbReference>
<dbReference type="GO" id="GO:0006094">
    <property type="term" value="P:gluconeogenesis"/>
    <property type="evidence" value="ECO:0007669"/>
    <property type="project" value="TreeGrafter"/>
</dbReference>
<dbReference type="PANTHER" id="PTHR43778">
    <property type="entry name" value="PYRUVATE CARBOXYLASE"/>
    <property type="match status" value="1"/>
</dbReference>
<proteinExistence type="predicted"/>
<gene>
    <name evidence="4" type="ORF">HNR50_004157</name>
</gene>
<protein>
    <submittedName>
        <fullName evidence="4">Pyruvate carboxylase subunit B</fullName>
        <ecNumber evidence="4">6.4.1.1</ecNumber>
    </submittedName>
</protein>
<dbReference type="PROSITE" id="PS00188">
    <property type="entry name" value="BIOTIN"/>
    <property type="match status" value="1"/>
</dbReference>
<comment type="caution">
    <text evidence="4">The sequence shown here is derived from an EMBL/GenBank/DDBJ whole genome shotgun (WGS) entry which is preliminary data.</text>
</comment>
<dbReference type="InterPro" id="IPR000891">
    <property type="entry name" value="PYR_CT"/>
</dbReference>
<dbReference type="AlphaFoldDB" id="A0A841RIW2"/>
<dbReference type="InterPro" id="IPR000089">
    <property type="entry name" value="Biotin_lipoyl"/>
</dbReference>
<dbReference type="Pfam" id="PF00682">
    <property type="entry name" value="HMGL-like"/>
    <property type="match status" value="1"/>
</dbReference>
<dbReference type="PROSITE" id="PS50968">
    <property type="entry name" value="BIOTINYL_LIPOYL"/>
    <property type="match status" value="1"/>
</dbReference>
<dbReference type="SUPFAM" id="SSF89000">
    <property type="entry name" value="post-HMGL domain-like"/>
    <property type="match status" value="1"/>
</dbReference>
<dbReference type="Pfam" id="PF00364">
    <property type="entry name" value="Biotin_lipoyl"/>
    <property type="match status" value="1"/>
</dbReference>
<keyword evidence="4" id="KW-0436">Ligase</keyword>
<keyword evidence="4" id="KW-0670">Pyruvate</keyword>
<dbReference type="Gene3D" id="3.20.20.70">
    <property type="entry name" value="Aldolase class I"/>
    <property type="match status" value="1"/>
</dbReference>
<dbReference type="EMBL" id="JACHGJ010000012">
    <property type="protein sequence ID" value="MBB6482458.1"/>
    <property type="molecule type" value="Genomic_DNA"/>
</dbReference>
<dbReference type="GO" id="GO:0004736">
    <property type="term" value="F:pyruvate carboxylase activity"/>
    <property type="evidence" value="ECO:0007669"/>
    <property type="project" value="UniProtKB-EC"/>
</dbReference>
<dbReference type="Gene3D" id="2.40.50.100">
    <property type="match status" value="1"/>
</dbReference>
<dbReference type="CDD" id="cd06850">
    <property type="entry name" value="biotinyl_domain"/>
    <property type="match status" value="1"/>
</dbReference>
<dbReference type="InterPro" id="IPR013785">
    <property type="entry name" value="Aldolase_TIM"/>
</dbReference>
<dbReference type="CDD" id="cd07937">
    <property type="entry name" value="DRE_TIM_PC_TC_5S"/>
    <property type="match status" value="1"/>
</dbReference>
<dbReference type="SUPFAM" id="SSF51569">
    <property type="entry name" value="Aldolase"/>
    <property type="match status" value="1"/>
</dbReference>
<feature type="domain" description="Lipoyl-binding" evidence="2">
    <location>
        <begin position="519"/>
        <end position="594"/>
    </location>
</feature>
<dbReference type="Proteomes" id="UP000587760">
    <property type="component" value="Unassembled WGS sequence"/>
</dbReference>
<keyword evidence="1" id="KW-0092">Biotin</keyword>
<accession>A0A841RIW2</accession>
<dbReference type="InterPro" id="IPR011053">
    <property type="entry name" value="Single_hybrid_motif"/>
</dbReference>
<keyword evidence="5" id="KW-1185">Reference proteome</keyword>
<evidence type="ECO:0000259" key="2">
    <source>
        <dbReference type="PROSITE" id="PS50968"/>
    </source>
</evidence>
<dbReference type="InterPro" id="IPR003379">
    <property type="entry name" value="Carboxylase_cons_dom"/>
</dbReference>
<evidence type="ECO:0000313" key="5">
    <source>
        <dbReference type="Proteomes" id="UP000587760"/>
    </source>
</evidence>
<dbReference type="InterPro" id="IPR001882">
    <property type="entry name" value="Biotin_BS"/>
</dbReference>
<sequence>MKKRIEFMNTAFRDGFQSVYGARVLTKDFLPAVEAARDAGITHFEAGGGARFQSLYFYCNEDAFDMMDQFRVAAGPDANLQTLSRGVNVVGLDSQPSDIIKLHADLFKKHGMTTIRNFDALNDVNNLIYSGQCIVDAGLKHEVCVTMMELPPGCSGAHTPEFYVDTLRKILEANIPFDSVCFKDASGTSVPHKVYDTIKQARQLLGEDVRIVFHTHETAGISIIQNKAAMEAGANQIDLSMAPVSGGTCQPDIMTMYHALQGTDWDLGIDPVKIFEAEEIFKECMADYFMPPEAKKVEPTIPLSPMPGGALTANTQMLRDNNLLDKYEEITKFMGKAVAKGGFGTSVTPVSQFYFQQAFNNTMFGNWQKIADGYGKMVLGYFGKTPVEPDADIVKIASQQLKLEPTTKTVLEINDANPNLGRKAAEMALIKNDLDITDENIFIAATCREKGIAFLQGKAVENIRKIEKKSAGAEEGYTVTVNGKKYAVRFEGDKALVNGKSYDIGVSEGIDEESMKQPSAPAGSGKPVTAPMPGLMLRISVKEGDEVEEGDEVAVLEAMKMENAVFAPCSGTVQSILVDQGDQVTSDQLIMEIG</sequence>
<dbReference type="PANTHER" id="PTHR43778:SF2">
    <property type="entry name" value="PYRUVATE CARBOXYLASE, MITOCHONDRIAL"/>
    <property type="match status" value="1"/>
</dbReference>
<feature type="domain" description="Pyruvate carboxyltransferase" evidence="3">
    <location>
        <begin position="5"/>
        <end position="275"/>
    </location>
</feature>
<dbReference type="InterPro" id="IPR055268">
    <property type="entry name" value="PCB-like"/>
</dbReference>
<evidence type="ECO:0000313" key="4">
    <source>
        <dbReference type="EMBL" id="MBB6482458.1"/>
    </source>
</evidence>
<dbReference type="Pfam" id="PF02436">
    <property type="entry name" value="PYC_OADA"/>
    <property type="match status" value="1"/>
</dbReference>
<dbReference type="FunFam" id="2.40.50.100:FF:000003">
    <property type="entry name" value="Acetyl-CoA carboxylase biotin carboxyl carrier protein"/>
    <property type="match status" value="1"/>
</dbReference>
<dbReference type="SUPFAM" id="SSF51230">
    <property type="entry name" value="Single hybrid motif"/>
    <property type="match status" value="1"/>
</dbReference>
<dbReference type="PROSITE" id="PS50991">
    <property type="entry name" value="PYR_CT"/>
    <property type="match status" value="1"/>
</dbReference>
<reference evidence="4 5" key="1">
    <citation type="submission" date="2020-08" db="EMBL/GenBank/DDBJ databases">
        <title>Genomic Encyclopedia of Type Strains, Phase IV (KMG-IV): sequencing the most valuable type-strain genomes for metagenomic binning, comparative biology and taxonomic classification.</title>
        <authorList>
            <person name="Goeker M."/>
        </authorList>
    </citation>
    <scope>NUCLEOTIDE SEQUENCE [LARGE SCALE GENOMIC DNA]</scope>
    <source>
        <strain evidence="4 5">DSM 2461</strain>
    </source>
</reference>